<organism evidence="6 7">
    <name type="scientific">Halodesulfurarchaeum formicicum</name>
    <dbReference type="NCBI Taxonomy" id="1873524"/>
    <lineage>
        <taxon>Archaea</taxon>
        <taxon>Methanobacteriati</taxon>
        <taxon>Methanobacteriota</taxon>
        <taxon>Stenosarchaea group</taxon>
        <taxon>Halobacteria</taxon>
        <taxon>Halobacteriales</taxon>
        <taxon>Halobacteriaceae</taxon>
        <taxon>Halodesulfurarchaeum</taxon>
    </lineage>
</organism>
<protein>
    <submittedName>
        <fullName evidence="6">D-3-phosphoglycerate dehydrogenase</fullName>
        <ecNumber evidence="6">1.1.1.95</ecNumber>
    </submittedName>
</protein>
<dbReference type="InterPro" id="IPR006140">
    <property type="entry name" value="D-isomer_DH_NAD-bd"/>
</dbReference>
<evidence type="ECO:0000313" key="6">
    <source>
        <dbReference type="EMBL" id="APE94985.1"/>
    </source>
</evidence>
<evidence type="ECO:0000259" key="5">
    <source>
        <dbReference type="Pfam" id="PF02826"/>
    </source>
</evidence>
<dbReference type="Gene3D" id="3.40.50.720">
    <property type="entry name" value="NAD(P)-binding Rossmann-like Domain"/>
    <property type="match status" value="2"/>
</dbReference>
<dbReference type="GO" id="GO:0004617">
    <property type="term" value="F:phosphoglycerate dehydrogenase activity"/>
    <property type="evidence" value="ECO:0007669"/>
    <property type="project" value="UniProtKB-EC"/>
</dbReference>
<feature type="domain" description="D-isomer specific 2-hydroxyacid dehydrogenase catalytic" evidence="4">
    <location>
        <begin position="52"/>
        <end position="316"/>
    </location>
</feature>
<keyword evidence="1 3" id="KW-0560">Oxidoreductase</keyword>
<keyword evidence="7" id="KW-1185">Reference proteome</keyword>
<evidence type="ECO:0000256" key="1">
    <source>
        <dbReference type="ARBA" id="ARBA00023002"/>
    </source>
</evidence>
<evidence type="ECO:0000313" key="7">
    <source>
        <dbReference type="Proteomes" id="UP000186165"/>
    </source>
</evidence>
<dbReference type="OrthoDB" id="168224at2157"/>
<dbReference type="CDD" id="cd05300">
    <property type="entry name" value="2-Hacid_dh_1"/>
    <property type="match status" value="1"/>
</dbReference>
<dbReference type="PANTHER" id="PTHR43333">
    <property type="entry name" value="2-HACID_DH_C DOMAIN-CONTAINING PROTEIN"/>
    <property type="match status" value="1"/>
</dbReference>
<accession>A0A1J1ABN9</accession>
<dbReference type="InterPro" id="IPR036291">
    <property type="entry name" value="NAD(P)-bd_dom_sf"/>
</dbReference>
<dbReference type="InterPro" id="IPR006139">
    <property type="entry name" value="D-isomer_2_OHA_DH_cat_dom"/>
</dbReference>
<dbReference type="AlphaFoldDB" id="A0A1J1ABN9"/>
<keyword evidence="2" id="KW-0520">NAD</keyword>
<gene>
    <name evidence="6" type="primary">serA</name>
    <name evidence="6" type="ORF">HSR6_0523</name>
</gene>
<dbReference type="EC" id="1.1.1.95" evidence="6"/>
<dbReference type="SUPFAM" id="SSF51735">
    <property type="entry name" value="NAD(P)-binding Rossmann-fold domains"/>
    <property type="match status" value="1"/>
</dbReference>
<dbReference type="RefSeq" id="WP_071932713.1">
    <property type="nucleotide sequence ID" value="NZ_CP016804.1"/>
</dbReference>
<feature type="domain" description="D-isomer specific 2-hydroxyacid dehydrogenase NAD-binding" evidence="5">
    <location>
        <begin position="110"/>
        <end position="284"/>
    </location>
</feature>
<name>A0A1J1ABN9_9EURY</name>
<dbReference type="EMBL" id="CP016804">
    <property type="protein sequence ID" value="APE94985.1"/>
    <property type="molecule type" value="Genomic_DNA"/>
</dbReference>
<evidence type="ECO:0000256" key="3">
    <source>
        <dbReference type="RuleBase" id="RU003719"/>
    </source>
</evidence>
<dbReference type="Pfam" id="PF00389">
    <property type="entry name" value="2-Hacid_dh"/>
    <property type="match status" value="1"/>
</dbReference>
<evidence type="ECO:0000259" key="4">
    <source>
        <dbReference type="Pfam" id="PF00389"/>
    </source>
</evidence>
<evidence type="ECO:0000256" key="2">
    <source>
        <dbReference type="ARBA" id="ARBA00023027"/>
    </source>
</evidence>
<dbReference type="Proteomes" id="UP000186165">
    <property type="component" value="Chromosome"/>
</dbReference>
<dbReference type="KEGG" id="hhsr:HSR6_0523"/>
<dbReference type="SUPFAM" id="SSF52283">
    <property type="entry name" value="Formate/glycerate dehydrogenase catalytic domain-like"/>
    <property type="match status" value="1"/>
</dbReference>
<dbReference type="GO" id="GO:0051287">
    <property type="term" value="F:NAD binding"/>
    <property type="evidence" value="ECO:0007669"/>
    <property type="project" value="InterPro"/>
</dbReference>
<dbReference type="PANTHER" id="PTHR43333:SF1">
    <property type="entry name" value="D-ISOMER SPECIFIC 2-HYDROXYACID DEHYDROGENASE NAD-BINDING DOMAIN-CONTAINING PROTEIN"/>
    <property type="match status" value="1"/>
</dbReference>
<sequence length="319" mass="34461">MTVDIVVLRQQLQGLDGESYAAALEERLPEAEISVARTPSEERALLRTAQIAAGTNIDPEAVERAENLELFAGTYAGTEHLPLDVLEDHGIAVTNGSGVHGPNIAEYVLGSILSFARGFPTAWRQKERREWQAFQTHELQGSTVTVIGLGAIGQAVLQRLEPFGVHTIGLRYTPEKGGPADEIAGLEGEALHDALARSDYVVVASPLTETTRGLIDETALETMSPDSVLVNIARGPIVETEALVSELQRNGIRGAALDVTDPEPLPADHELWGLDNVFLTPHHAGFTPNYWERRADILAENVEIAAETGSFDGLVNQVR</sequence>
<dbReference type="GeneID" id="30417047"/>
<reference evidence="7" key="1">
    <citation type="submission" date="2016-08" db="EMBL/GenBank/DDBJ databases">
        <title>Discovery of first anaerobic lithoheterotrophic haloarchae widely represented in hypersaline habitats.</title>
        <authorList>
            <person name="Sorokin D.Y."/>
            <person name="Kublanov I.V."/>
            <person name="Roman P."/>
            <person name="Sinninghe Damste J.S."/>
            <person name="Golyshin P.N."/>
            <person name="Rojo D."/>
            <person name="Ciordia S."/>
            <person name="Mena Md.C."/>
            <person name="Ferrer M."/>
            <person name="Smedile F."/>
            <person name="Messina E."/>
            <person name="La Cono V."/>
            <person name="Yakimov M.M."/>
        </authorList>
    </citation>
    <scope>NUCLEOTIDE SEQUENCE [LARGE SCALE GENOMIC DNA]</scope>
    <source>
        <strain evidence="7">HSR6</strain>
    </source>
</reference>
<comment type="similarity">
    <text evidence="3">Belongs to the D-isomer specific 2-hydroxyacid dehydrogenase family.</text>
</comment>
<proteinExistence type="inferred from homology"/>
<dbReference type="Pfam" id="PF02826">
    <property type="entry name" value="2-Hacid_dh_C"/>
    <property type="match status" value="1"/>
</dbReference>